<gene>
    <name evidence="1" type="ORF">GCM10009811_29590</name>
</gene>
<comment type="caution">
    <text evidence="1">The sequence shown here is derived from an EMBL/GenBank/DDBJ whole genome shotgun (WGS) entry which is preliminary data.</text>
</comment>
<protein>
    <submittedName>
        <fullName evidence="1">Uncharacterized protein</fullName>
    </submittedName>
</protein>
<proteinExistence type="predicted"/>
<accession>A0ABN2LZP0</accession>
<dbReference type="Proteomes" id="UP001499938">
    <property type="component" value="Unassembled WGS sequence"/>
</dbReference>
<keyword evidence="2" id="KW-1185">Reference proteome</keyword>
<evidence type="ECO:0000313" key="1">
    <source>
        <dbReference type="EMBL" id="GAA1804057.1"/>
    </source>
</evidence>
<evidence type="ECO:0000313" key="2">
    <source>
        <dbReference type="Proteomes" id="UP001499938"/>
    </source>
</evidence>
<name>A0ABN2LZP0_9MICO</name>
<sequence length="92" mass="10151">MSKSLLRFWEIDQVTNPDVEQVMRLATVLDLDPLPLIALLPGRGDFTDALPGVQPYLRSKYPAEEALKEIASVVRRYGVDPNSTGPAPGEDE</sequence>
<dbReference type="EMBL" id="BAAAPO010000046">
    <property type="protein sequence ID" value="GAA1804057.1"/>
    <property type="molecule type" value="Genomic_DNA"/>
</dbReference>
<organism evidence="1 2">
    <name type="scientific">Nostocoides veronense</name>
    <dbReference type="NCBI Taxonomy" id="330836"/>
    <lineage>
        <taxon>Bacteria</taxon>
        <taxon>Bacillati</taxon>
        <taxon>Actinomycetota</taxon>
        <taxon>Actinomycetes</taxon>
        <taxon>Micrococcales</taxon>
        <taxon>Intrasporangiaceae</taxon>
        <taxon>Nostocoides</taxon>
    </lineage>
</organism>
<reference evidence="1 2" key="1">
    <citation type="journal article" date="2019" name="Int. J. Syst. Evol. Microbiol.">
        <title>The Global Catalogue of Microorganisms (GCM) 10K type strain sequencing project: providing services to taxonomists for standard genome sequencing and annotation.</title>
        <authorList>
            <consortium name="The Broad Institute Genomics Platform"/>
            <consortium name="The Broad Institute Genome Sequencing Center for Infectious Disease"/>
            <person name="Wu L."/>
            <person name="Ma J."/>
        </authorList>
    </citation>
    <scope>NUCLEOTIDE SEQUENCE [LARGE SCALE GENOMIC DNA]</scope>
    <source>
        <strain evidence="1 2">JCM 15592</strain>
    </source>
</reference>